<dbReference type="AlphaFoldDB" id="A0A087DPT7"/>
<keyword evidence="1 3" id="KW-0560">Oxidoreductase</keyword>
<dbReference type="GO" id="GO:0016491">
    <property type="term" value="F:oxidoreductase activity"/>
    <property type="evidence" value="ECO:0007669"/>
    <property type="project" value="UniProtKB-KW"/>
</dbReference>
<dbReference type="Pfam" id="PF00248">
    <property type="entry name" value="Aldo_ket_red"/>
    <property type="match status" value="1"/>
</dbReference>
<organism evidence="3 4">
    <name type="scientific">Bifidobacterium stellenboschense</name>
    <dbReference type="NCBI Taxonomy" id="762211"/>
    <lineage>
        <taxon>Bacteria</taxon>
        <taxon>Bacillati</taxon>
        <taxon>Actinomycetota</taxon>
        <taxon>Actinomycetes</taxon>
        <taxon>Bifidobacteriales</taxon>
        <taxon>Bifidobacteriaceae</taxon>
        <taxon>Bifidobacterium</taxon>
    </lineage>
</organism>
<dbReference type="EC" id="1.1.1.317" evidence="3"/>
<dbReference type="STRING" id="762211.BSTEL_0258"/>
<dbReference type="InterPro" id="IPR036812">
    <property type="entry name" value="NAD(P)_OxRdtase_dom_sf"/>
</dbReference>
<dbReference type="CDD" id="cd19078">
    <property type="entry name" value="AKR_AKR13C1_2"/>
    <property type="match status" value="1"/>
</dbReference>
<evidence type="ECO:0000256" key="1">
    <source>
        <dbReference type="ARBA" id="ARBA00023002"/>
    </source>
</evidence>
<gene>
    <name evidence="3" type="ORF">BSTEL_0258</name>
</gene>
<evidence type="ECO:0000313" key="4">
    <source>
        <dbReference type="Proteomes" id="UP000029004"/>
    </source>
</evidence>
<sequence>MSTNTVRSANDDYGDITPVDLPKRTLGTGPAALEVSAIGLGCMGFTMSWPPFLPHDESIRVIRAAYGMGERFFDTAEVYGPFANEELVGEALEPFRDDVVIATKFGFALHGGFGGSEGEAQLDSSGRVQQTDSRPETIRKAVEGSLKRLRTDHIDLYYQHRVDTKVPIEDVADVMGELMAEGKILHWGLSEAAPATVRRAHAVTPVTAVQNEYSMWWRKPEEELIPTLEELGIGLVPFSPLGKAMLAGRFTASTRFAADDYRSRIPRFSPDHMAHNIAMGDYVESLARAKGVAPAQIALGWLLARKPWIAPIPGTKHVDRLRQNLGGAAVTFTSDELAAIDRTLDSITIEGARYQPTQEALTNH</sequence>
<dbReference type="Proteomes" id="UP000029004">
    <property type="component" value="Unassembled WGS sequence"/>
</dbReference>
<comment type="caution">
    <text evidence="3">The sequence shown here is derived from an EMBL/GenBank/DDBJ whole genome shotgun (WGS) entry which is preliminary data.</text>
</comment>
<dbReference type="GO" id="GO:0005737">
    <property type="term" value="C:cytoplasm"/>
    <property type="evidence" value="ECO:0007669"/>
    <property type="project" value="TreeGrafter"/>
</dbReference>
<name>A0A087DPT7_9BIFI</name>
<dbReference type="SUPFAM" id="SSF51430">
    <property type="entry name" value="NAD(P)-linked oxidoreductase"/>
    <property type="match status" value="1"/>
</dbReference>
<dbReference type="Gene3D" id="3.20.20.100">
    <property type="entry name" value="NADP-dependent oxidoreductase domain"/>
    <property type="match status" value="1"/>
</dbReference>
<evidence type="ECO:0000259" key="2">
    <source>
        <dbReference type="Pfam" id="PF00248"/>
    </source>
</evidence>
<keyword evidence="4" id="KW-1185">Reference proteome</keyword>
<proteinExistence type="predicted"/>
<dbReference type="InterPro" id="IPR023210">
    <property type="entry name" value="NADP_OxRdtase_dom"/>
</dbReference>
<evidence type="ECO:0000313" key="3">
    <source>
        <dbReference type="EMBL" id="KFI97537.1"/>
    </source>
</evidence>
<protein>
    <submittedName>
        <fullName evidence="3">Aldehyde oxidase</fullName>
        <ecNumber evidence="3">1.1.1.317</ecNumber>
    </submittedName>
</protein>
<reference evidence="3 4" key="1">
    <citation type="submission" date="2014-03" db="EMBL/GenBank/DDBJ databases">
        <title>Genomics of Bifidobacteria.</title>
        <authorList>
            <person name="Ventura M."/>
            <person name="Milani C."/>
            <person name="Lugli G.A."/>
        </authorList>
    </citation>
    <scope>NUCLEOTIDE SEQUENCE [LARGE SCALE GENOMIC DNA]</scope>
    <source>
        <strain evidence="3 4">DSM 23968</strain>
    </source>
</reference>
<dbReference type="RefSeq" id="WP_202962072.1">
    <property type="nucleotide sequence ID" value="NZ_JGZP01000012.1"/>
</dbReference>
<dbReference type="EMBL" id="JGZP01000012">
    <property type="protein sequence ID" value="KFI97537.1"/>
    <property type="molecule type" value="Genomic_DNA"/>
</dbReference>
<dbReference type="PANTHER" id="PTHR43625:SF77">
    <property type="entry name" value="ALDO-KETO REDUCTASE"/>
    <property type="match status" value="1"/>
</dbReference>
<feature type="domain" description="NADP-dependent oxidoreductase" evidence="2">
    <location>
        <begin position="37"/>
        <end position="343"/>
    </location>
</feature>
<dbReference type="PANTHER" id="PTHR43625">
    <property type="entry name" value="AFLATOXIN B1 ALDEHYDE REDUCTASE"/>
    <property type="match status" value="1"/>
</dbReference>
<accession>A0A087DPT7</accession>
<dbReference type="eggNOG" id="COG0667">
    <property type="taxonomic scope" value="Bacteria"/>
</dbReference>
<dbReference type="InterPro" id="IPR050791">
    <property type="entry name" value="Aldo-Keto_reductase"/>
</dbReference>